<sequence>MPPPRRKLQATIEETLTPPDELKEGQYICRIKNAAGNNLYNVELPDSKVMLVELEARFRSKVWLKRGGFVLIDTTTLAERDNKIDGEIINVVRDEKAWRKVPFWPTEFVKKPAVSADDSDEEESTVGKMPPSDEESEG</sequence>
<keyword evidence="2" id="KW-1185">Reference proteome</keyword>
<dbReference type="EMBL" id="JAPDRQ010000077">
    <property type="protein sequence ID" value="KAJ9656458.1"/>
    <property type="molecule type" value="Genomic_DNA"/>
</dbReference>
<proteinExistence type="predicted"/>
<reference evidence="1" key="1">
    <citation type="submission" date="2022-10" db="EMBL/GenBank/DDBJ databases">
        <title>Culturing micro-colonial fungi from biological soil crusts in the Mojave desert and describing Neophaeococcomyces mojavensis, and introducing the new genera and species Taxawa tesnikishii.</title>
        <authorList>
            <person name="Kurbessoian T."/>
            <person name="Stajich J.E."/>
        </authorList>
    </citation>
    <scope>NUCLEOTIDE SEQUENCE</scope>
    <source>
        <strain evidence="1">JES_112</strain>
    </source>
</reference>
<evidence type="ECO:0000313" key="2">
    <source>
        <dbReference type="Proteomes" id="UP001172386"/>
    </source>
</evidence>
<organism evidence="1 2">
    <name type="scientific">Neophaeococcomyces mojaviensis</name>
    <dbReference type="NCBI Taxonomy" id="3383035"/>
    <lineage>
        <taxon>Eukaryota</taxon>
        <taxon>Fungi</taxon>
        <taxon>Dikarya</taxon>
        <taxon>Ascomycota</taxon>
        <taxon>Pezizomycotina</taxon>
        <taxon>Eurotiomycetes</taxon>
        <taxon>Chaetothyriomycetidae</taxon>
        <taxon>Chaetothyriales</taxon>
        <taxon>Chaetothyriales incertae sedis</taxon>
        <taxon>Neophaeococcomyces</taxon>
    </lineage>
</organism>
<dbReference type="Proteomes" id="UP001172386">
    <property type="component" value="Unassembled WGS sequence"/>
</dbReference>
<protein>
    <submittedName>
        <fullName evidence="1">Uncharacterized protein</fullName>
    </submittedName>
</protein>
<name>A0ACC3A7W6_9EURO</name>
<evidence type="ECO:0000313" key="1">
    <source>
        <dbReference type="EMBL" id="KAJ9656458.1"/>
    </source>
</evidence>
<comment type="caution">
    <text evidence="1">The sequence shown here is derived from an EMBL/GenBank/DDBJ whole genome shotgun (WGS) entry which is preliminary data.</text>
</comment>
<accession>A0ACC3A7W6</accession>
<gene>
    <name evidence="1" type="ORF">H2198_004917</name>
</gene>